<gene>
    <name evidence="2" type="ORF">Syun_027633</name>
</gene>
<protein>
    <submittedName>
        <fullName evidence="2">Uncharacterized protein</fullName>
    </submittedName>
</protein>
<dbReference type="Proteomes" id="UP001420932">
    <property type="component" value="Unassembled WGS sequence"/>
</dbReference>
<proteinExistence type="predicted"/>
<comment type="caution">
    <text evidence="2">The sequence shown here is derived from an EMBL/GenBank/DDBJ whole genome shotgun (WGS) entry which is preliminary data.</text>
</comment>
<organism evidence="2 3">
    <name type="scientific">Stephania yunnanensis</name>
    <dbReference type="NCBI Taxonomy" id="152371"/>
    <lineage>
        <taxon>Eukaryota</taxon>
        <taxon>Viridiplantae</taxon>
        <taxon>Streptophyta</taxon>
        <taxon>Embryophyta</taxon>
        <taxon>Tracheophyta</taxon>
        <taxon>Spermatophyta</taxon>
        <taxon>Magnoliopsida</taxon>
        <taxon>Ranunculales</taxon>
        <taxon>Menispermaceae</taxon>
        <taxon>Menispermoideae</taxon>
        <taxon>Cissampelideae</taxon>
        <taxon>Stephania</taxon>
    </lineage>
</organism>
<dbReference type="AlphaFoldDB" id="A0AAP0EJA1"/>
<evidence type="ECO:0000313" key="3">
    <source>
        <dbReference type="Proteomes" id="UP001420932"/>
    </source>
</evidence>
<keyword evidence="1" id="KW-0175">Coiled coil</keyword>
<feature type="coiled-coil region" evidence="1">
    <location>
        <begin position="30"/>
        <end position="60"/>
    </location>
</feature>
<accession>A0AAP0EJA1</accession>
<name>A0AAP0EJA1_9MAGN</name>
<sequence length="125" mass="15331">MEFGLEFGGQSRRRGLSPILERIIFKKVEMVEVQERRKEREEEEEDIKEVDQEIPIKEKNYKLRKMVFVNEKAYEKFRNDIIKDRKLILNRVFNAKNELKYRPRILDIIETMNWGLLTRDYNHLD</sequence>
<evidence type="ECO:0000313" key="2">
    <source>
        <dbReference type="EMBL" id="KAK9092722.1"/>
    </source>
</evidence>
<evidence type="ECO:0000256" key="1">
    <source>
        <dbReference type="SAM" id="Coils"/>
    </source>
</evidence>
<reference evidence="2 3" key="1">
    <citation type="submission" date="2024-01" db="EMBL/GenBank/DDBJ databases">
        <title>Genome assemblies of Stephania.</title>
        <authorList>
            <person name="Yang L."/>
        </authorList>
    </citation>
    <scope>NUCLEOTIDE SEQUENCE [LARGE SCALE GENOMIC DNA]</scope>
    <source>
        <strain evidence="2">YNDBR</strain>
        <tissue evidence="2">Leaf</tissue>
    </source>
</reference>
<keyword evidence="3" id="KW-1185">Reference proteome</keyword>
<dbReference type="EMBL" id="JBBNAF010000012">
    <property type="protein sequence ID" value="KAK9092722.1"/>
    <property type="molecule type" value="Genomic_DNA"/>
</dbReference>